<gene>
    <name evidence="1" type="ORF">GLOINDRAFT_325131</name>
</gene>
<dbReference type="VEuPathDB" id="FungiDB:RhiirFUN_025636"/>
<dbReference type="HOGENOM" id="CLU_1939262_0_0_1"/>
<proteinExistence type="predicted"/>
<accession>U9TQ43</accession>
<protein>
    <submittedName>
        <fullName evidence="1">Uncharacterized protein</fullName>
    </submittedName>
</protein>
<evidence type="ECO:0000313" key="1">
    <source>
        <dbReference type="EMBL" id="ESA08438.1"/>
    </source>
</evidence>
<reference evidence="1" key="1">
    <citation type="submission" date="2013-07" db="EMBL/GenBank/DDBJ databases">
        <title>The genome of an arbuscular mycorrhizal fungus provides insights into the evolution of the oldest plant symbiosis.</title>
        <authorList>
            <consortium name="DOE Joint Genome Institute"/>
            <person name="Tisserant E."/>
            <person name="Malbreil M."/>
            <person name="Kuo A."/>
            <person name="Kohler A."/>
            <person name="Symeonidi A."/>
            <person name="Balestrini R."/>
            <person name="Charron P."/>
            <person name="Duensing N."/>
            <person name="Frei-dit-Frey N."/>
            <person name="Gianinazzi-Pearson V."/>
            <person name="Gilbert B."/>
            <person name="Handa Y."/>
            <person name="Hijri M."/>
            <person name="Kaul R."/>
            <person name="Kawaguchi M."/>
            <person name="Krajinski F."/>
            <person name="Lammers P."/>
            <person name="Lapierre D."/>
            <person name="Masclaux F.G."/>
            <person name="Murat C."/>
            <person name="Morin E."/>
            <person name="Ndikumana S."/>
            <person name="Pagni M."/>
            <person name="Petitpierre D."/>
            <person name="Requena N."/>
            <person name="Rosikiewicz P."/>
            <person name="Riley R."/>
            <person name="Saito K."/>
            <person name="San Clemente H."/>
            <person name="Shapiro H."/>
            <person name="van Tuinen D."/>
            <person name="Becard G."/>
            <person name="Bonfante P."/>
            <person name="Paszkowski U."/>
            <person name="Shachar-Hill Y."/>
            <person name="Young J.P."/>
            <person name="Sanders I.R."/>
            <person name="Henrissat B."/>
            <person name="Rensing S.A."/>
            <person name="Grigoriev I.V."/>
            <person name="Corradi N."/>
            <person name="Roux C."/>
            <person name="Martin F."/>
        </authorList>
    </citation>
    <scope>NUCLEOTIDE SEQUENCE</scope>
    <source>
        <strain evidence="1">DAOM 197198</strain>
    </source>
</reference>
<dbReference type="EMBL" id="KI289197">
    <property type="protein sequence ID" value="ESA08438.1"/>
    <property type="molecule type" value="Genomic_DNA"/>
</dbReference>
<sequence length="130" mass="15106">MLCRSKVVKHRFTSTIQHLQKLGNADFTLNSSSSLEGGYQHNIWSPIIGPVFRNLEIDLIRGSLKLSKMFREMLVQLATECENNEQIVRKLRTIRILHSANRFKLLTMDIPKGRKISIPYTLHLCDMRVR</sequence>
<name>U9TQ43_RHIID</name>
<organism evidence="1">
    <name type="scientific">Rhizophagus irregularis (strain DAOM 181602 / DAOM 197198 / MUCL 43194)</name>
    <name type="common">Arbuscular mycorrhizal fungus</name>
    <name type="synonym">Glomus intraradices</name>
    <dbReference type="NCBI Taxonomy" id="747089"/>
    <lineage>
        <taxon>Eukaryota</taxon>
        <taxon>Fungi</taxon>
        <taxon>Fungi incertae sedis</taxon>
        <taxon>Mucoromycota</taxon>
        <taxon>Glomeromycotina</taxon>
        <taxon>Glomeromycetes</taxon>
        <taxon>Glomerales</taxon>
        <taxon>Glomeraceae</taxon>
        <taxon>Rhizophagus</taxon>
    </lineage>
</organism>
<dbReference type="AlphaFoldDB" id="U9TQ43"/>